<dbReference type="GO" id="GO:0016301">
    <property type="term" value="F:kinase activity"/>
    <property type="evidence" value="ECO:0007669"/>
    <property type="project" value="UniProtKB-KW"/>
</dbReference>
<evidence type="ECO:0000313" key="3">
    <source>
        <dbReference type="Proteomes" id="UP001150062"/>
    </source>
</evidence>
<gene>
    <name evidence="2" type="ORF">M0813_19503</name>
</gene>
<dbReference type="Proteomes" id="UP001150062">
    <property type="component" value="Unassembled WGS sequence"/>
</dbReference>
<protein>
    <submittedName>
        <fullName evidence="2">Alpha kinase/elongation factor 2 kinase</fullName>
    </submittedName>
</protein>
<reference evidence="2" key="1">
    <citation type="submission" date="2022-08" db="EMBL/GenBank/DDBJ databases">
        <title>Novel sulfate-reducing endosymbionts in the free-living metamonad Anaeramoeba.</title>
        <authorList>
            <person name="Jerlstrom-Hultqvist J."/>
            <person name="Cepicka I."/>
            <person name="Gallot-Lavallee L."/>
            <person name="Salas-Leiva D."/>
            <person name="Curtis B.A."/>
            <person name="Zahonova K."/>
            <person name="Pipaliya S."/>
            <person name="Dacks J."/>
            <person name="Roger A.J."/>
        </authorList>
    </citation>
    <scope>NUCLEOTIDE SEQUENCE</scope>
    <source>
        <strain evidence="2">Schooner1</strain>
    </source>
</reference>
<evidence type="ECO:0000256" key="1">
    <source>
        <dbReference type="SAM" id="Coils"/>
    </source>
</evidence>
<name>A0ABQ8YP29_9EUKA</name>
<keyword evidence="2" id="KW-0418">Kinase</keyword>
<comment type="caution">
    <text evidence="2">The sequence shown here is derived from an EMBL/GenBank/DDBJ whole genome shotgun (WGS) entry which is preliminary data.</text>
</comment>
<dbReference type="EMBL" id="JAOAOG010000136">
    <property type="protein sequence ID" value="KAJ6246363.1"/>
    <property type="molecule type" value="Genomic_DNA"/>
</dbReference>
<organism evidence="2 3">
    <name type="scientific">Anaeramoeba flamelloides</name>
    <dbReference type="NCBI Taxonomy" id="1746091"/>
    <lineage>
        <taxon>Eukaryota</taxon>
        <taxon>Metamonada</taxon>
        <taxon>Anaeramoebidae</taxon>
        <taxon>Anaeramoeba</taxon>
    </lineage>
</organism>
<dbReference type="PANTHER" id="PTHR14187:SF5">
    <property type="entry name" value="HEAT SHOCK 70 KDA PROTEIN 12A"/>
    <property type="match status" value="1"/>
</dbReference>
<dbReference type="PANTHER" id="PTHR14187">
    <property type="entry name" value="ALPHA KINASE/ELONGATION FACTOR 2 KINASE"/>
    <property type="match status" value="1"/>
</dbReference>
<keyword evidence="3" id="KW-1185">Reference proteome</keyword>
<evidence type="ECO:0000313" key="2">
    <source>
        <dbReference type="EMBL" id="KAJ6246363.1"/>
    </source>
</evidence>
<proteinExistence type="predicted"/>
<sequence length="600" mass="70938">MSNELQNLIIGIDFGTFGINFGHGFKSDQNFNTLIGNDLDLKKYNSQNILIKVVNENYSVECDGEAEEMYEMYLENEKEKEKEKEEEKEKEKDKDKEKEIIEVCELFRSFPKQILNGNANIVSVKNTKIKRFKFIKLIMDYYSRITIESIQRIYSKKILKENIQWVINFPNKIRNNSTMQEVLLSFRKAFAKLGLISDLCSEQLAFISSTQSTTINYYVNYHMKEEKSENSERIFVLDIGYNKIDIGVYNIQKSNKLKPNITKIHQNSIKNVGSILLDKEYKKFLKDFCNTDKTIIQQYWQIFSKNWEKEKKRADQSWEITQTLNDIVTIEFPQIYSQKDLLEFKKKWKKDNDFFCLSKNDNVLFAKAFIYTLFKKTLDTLFNVIKSYITKNMDDNIPIDVVLLVGSFNSNEIPSSIFEKQLSQLDAFKDSNFISYPNSQISGAIQFVNFIYTNHQNPFDSILFPVHYGIHTYELYKKHHSKDKSIEKNNIQYCKHIFTPIKMENACSNTINLHQKELYLNGENIVIEIYRTPKIMKTDKIYYIDHKLIKYFGKHSLKKFNSNEKSKIKIKFKYKNEIINIKVINLTNSKSQKFTINREN</sequence>
<keyword evidence="1" id="KW-0175">Coiled coil</keyword>
<accession>A0ABQ8YP29</accession>
<feature type="coiled-coil region" evidence="1">
    <location>
        <begin position="66"/>
        <end position="100"/>
    </location>
</feature>
<keyword evidence="2" id="KW-0808">Transferase</keyword>